<name>A0A428NPN9_9HYPO</name>
<reference evidence="2 3" key="1">
    <citation type="submission" date="2017-06" db="EMBL/GenBank/DDBJ databases">
        <title>Comparative genomic analysis of Ambrosia Fusariam Clade fungi.</title>
        <authorList>
            <person name="Stajich J.E."/>
            <person name="Carrillo J."/>
            <person name="Kijimoto T."/>
            <person name="Eskalen A."/>
            <person name="O'Donnell K."/>
            <person name="Kasson M."/>
        </authorList>
    </citation>
    <scope>NUCLEOTIDE SEQUENCE [LARGE SCALE GENOMIC DNA]</scope>
    <source>
        <strain evidence="2 3">NRRL62584</strain>
    </source>
</reference>
<feature type="region of interest" description="Disordered" evidence="1">
    <location>
        <begin position="172"/>
        <end position="217"/>
    </location>
</feature>
<protein>
    <submittedName>
        <fullName evidence="2">Uncharacterized protein</fullName>
    </submittedName>
</protein>
<proteinExistence type="predicted"/>
<feature type="compositionally biased region" description="Basic and acidic residues" evidence="1">
    <location>
        <begin position="202"/>
        <end position="217"/>
    </location>
</feature>
<dbReference type="STRING" id="1325734.A0A428NPN9"/>
<dbReference type="AlphaFoldDB" id="A0A428NPN9"/>
<comment type="caution">
    <text evidence="2">The sequence shown here is derived from an EMBL/GenBank/DDBJ whole genome shotgun (WGS) entry which is preliminary data.</text>
</comment>
<evidence type="ECO:0000256" key="1">
    <source>
        <dbReference type="SAM" id="MobiDB-lite"/>
    </source>
</evidence>
<accession>A0A428NPN9</accession>
<evidence type="ECO:0000313" key="2">
    <source>
        <dbReference type="EMBL" id="RSL42749.1"/>
    </source>
</evidence>
<dbReference type="EMBL" id="NKCI01000352">
    <property type="protein sequence ID" value="RSL42749.1"/>
    <property type="molecule type" value="Genomic_DNA"/>
</dbReference>
<dbReference type="OrthoDB" id="4967664at2759"/>
<feature type="compositionally biased region" description="Basic residues" evidence="1">
    <location>
        <begin position="182"/>
        <end position="193"/>
    </location>
</feature>
<organism evidence="2 3">
    <name type="scientific">Fusarium duplospermum</name>
    <dbReference type="NCBI Taxonomy" id="1325734"/>
    <lineage>
        <taxon>Eukaryota</taxon>
        <taxon>Fungi</taxon>
        <taxon>Dikarya</taxon>
        <taxon>Ascomycota</taxon>
        <taxon>Pezizomycotina</taxon>
        <taxon>Sordariomycetes</taxon>
        <taxon>Hypocreomycetidae</taxon>
        <taxon>Hypocreales</taxon>
        <taxon>Nectriaceae</taxon>
        <taxon>Fusarium</taxon>
        <taxon>Fusarium solani species complex</taxon>
    </lineage>
</organism>
<gene>
    <name evidence="2" type="ORF">CEP54_015371</name>
</gene>
<evidence type="ECO:0000313" key="3">
    <source>
        <dbReference type="Proteomes" id="UP000288168"/>
    </source>
</evidence>
<sequence length="264" mass="29363">MEIPLPYRQQYNESYDESMTGCSRLVVSTPYFRHELINTLLLLITIYLAFDPFSTLSEAETLAGEKPGAARTLLRGRGTRLAPRSPCKLCTISTQWLCPVVSASETNRRGPVVTRAQPRLQKKEVVRAVHDCRGRSKQREAAQSRAQRPGRVRLTRPTVSRSRALRMLSGRPGLQKSVGRGVRGRARRPKGCRCSRSQKSWGSKESKAGQREGQKAMSRAREAQCRGEQAVRRKVNSLNPHFVLNAFLVAVAKPTAALGVDIGL</sequence>
<keyword evidence="3" id="KW-1185">Reference proteome</keyword>
<dbReference type="Proteomes" id="UP000288168">
    <property type="component" value="Unassembled WGS sequence"/>
</dbReference>